<evidence type="ECO:0000256" key="1">
    <source>
        <dbReference type="ARBA" id="ARBA00004123"/>
    </source>
</evidence>
<dbReference type="GO" id="GO:0045165">
    <property type="term" value="P:cell fate commitment"/>
    <property type="evidence" value="ECO:0007669"/>
    <property type="project" value="TreeGrafter"/>
</dbReference>
<feature type="coiled-coil region" evidence="11">
    <location>
        <begin position="205"/>
        <end position="256"/>
    </location>
</feature>
<evidence type="ECO:0000256" key="6">
    <source>
        <dbReference type="ARBA" id="ARBA00023125"/>
    </source>
</evidence>
<dbReference type="InterPro" id="IPR051356">
    <property type="entry name" value="SOX/SOX-like_TF"/>
</dbReference>
<dbReference type="AlphaFoldDB" id="A0A3Q2ZQ04"/>
<dbReference type="GeneTree" id="ENSGT00940000156433"/>
<keyword evidence="11" id="KW-0175">Coiled coil</keyword>
<feature type="compositionally biased region" description="Acidic residues" evidence="12">
    <location>
        <begin position="733"/>
        <end position="746"/>
    </location>
</feature>
<evidence type="ECO:0000313" key="14">
    <source>
        <dbReference type="Ensembl" id="ENSKMAP00000005200.1"/>
    </source>
</evidence>
<dbReference type="Gene3D" id="1.10.30.10">
    <property type="entry name" value="High mobility group box domain"/>
    <property type="match status" value="1"/>
</dbReference>
<dbReference type="CDD" id="cd22042">
    <property type="entry name" value="HMG-box_EGL13-like"/>
    <property type="match status" value="1"/>
</dbReference>
<dbReference type="PANTHER" id="PTHR45789">
    <property type="entry name" value="FI18025P1"/>
    <property type="match status" value="1"/>
</dbReference>
<comment type="subcellular location">
    <subcellularLocation>
        <location evidence="1">Nucleus</location>
    </subcellularLocation>
</comment>
<organism evidence="14 15">
    <name type="scientific">Kryptolebias marmoratus</name>
    <name type="common">Mangrove killifish</name>
    <name type="synonym">Rivulus marmoratus</name>
    <dbReference type="NCBI Taxonomy" id="37003"/>
    <lineage>
        <taxon>Eukaryota</taxon>
        <taxon>Metazoa</taxon>
        <taxon>Chordata</taxon>
        <taxon>Craniata</taxon>
        <taxon>Vertebrata</taxon>
        <taxon>Euteleostomi</taxon>
        <taxon>Actinopterygii</taxon>
        <taxon>Neopterygii</taxon>
        <taxon>Teleostei</taxon>
        <taxon>Neoteleostei</taxon>
        <taxon>Acanthomorphata</taxon>
        <taxon>Ovalentaria</taxon>
        <taxon>Atherinomorphae</taxon>
        <taxon>Cyprinodontiformes</taxon>
        <taxon>Rivulidae</taxon>
        <taxon>Kryptolebias</taxon>
    </lineage>
</organism>
<feature type="compositionally biased region" description="Gly residues" evidence="12">
    <location>
        <begin position="417"/>
        <end position="427"/>
    </location>
</feature>
<dbReference type="Pfam" id="PF00505">
    <property type="entry name" value="HMG_box"/>
    <property type="match status" value="1"/>
</dbReference>
<dbReference type="InterPro" id="IPR009071">
    <property type="entry name" value="HMG_box_dom"/>
</dbReference>
<feature type="compositionally biased region" description="Basic and acidic residues" evidence="12">
    <location>
        <begin position="98"/>
        <end position="109"/>
    </location>
</feature>
<feature type="compositionally biased region" description="Polar residues" evidence="12">
    <location>
        <begin position="1"/>
        <end position="10"/>
    </location>
</feature>
<evidence type="ECO:0000313" key="15">
    <source>
        <dbReference type="Proteomes" id="UP000264800"/>
    </source>
</evidence>
<keyword evidence="15" id="KW-1185">Reference proteome</keyword>
<feature type="domain" description="HMG box" evidence="13">
    <location>
        <begin position="557"/>
        <end position="625"/>
    </location>
</feature>
<dbReference type="GO" id="GO:0005634">
    <property type="term" value="C:nucleus"/>
    <property type="evidence" value="ECO:0007669"/>
    <property type="project" value="UniProtKB-SubCell"/>
</dbReference>
<feature type="compositionally biased region" description="Basic and acidic residues" evidence="12">
    <location>
        <begin position="25"/>
        <end position="34"/>
    </location>
</feature>
<evidence type="ECO:0000256" key="10">
    <source>
        <dbReference type="PROSITE-ProRule" id="PRU00267"/>
    </source>
</evidence>
<evidence type="ECO:0000256" key="5">
    <source>
        <dbReference type="ARBA" id="ARBA00023015"/>
    </source>
</evidence>
<dbReference type="GO" id="GO:0000978">
    <property type="term" value="F:RNA polymerase II cis-regulatory region sequence-specific DNA binding"/>
    <property type="evidence" value="ECO:0007669"/>
    <property type="project" value="TreeGrafter"/>
</dbReference>
<dbReference type="PANTHER" id="PTHR45789:SF1">
    <property type="entry name" value="TRANSCRIPTION FACTOR SOX-6"/>
    <property type="match status" value="1"/>
</dbReference>
<evidence type="ECO:0000259" key="13">
    <source>
        <dbReference type="PROSITE" id="PS50118"/>
    </source>
</evidence>
<feature type="region of interest" description="Disordered" evidence="12">
    <location>
        <begin position="1"/>
        <end position="126"/>
    </location>
</feature>
<evidence type="ECO:0000256" key="3">
    <source>
        <dbReference type="ARBA" id="ARBA00022499"/>
    </source>
</evidence>
<dbReference type="GO" id="GO:0007417">
    <property type="term" value="P:central nervous system development"/>
    <property type="evidence" value="ECO:0007669"/>
    <property type="project" value="TreeGrafter"/>
</dbReference>
<evidence type="ECO:0000256" key="2">
    <source>
        <dbReference type="ARBA" id="ARBA00022473"/>
    </source>
</evidence>
<keyword evidence="6 10" id="KW-0238">DNA-binding</keyword>
<evidence type="ECO:0000256" key="4">
    <source>
        <dbReference type="ARBA" id="ARBA00022782"/>
    </source>
</evidence>
<evidence type="ECO:0000256" key="8">
    <source>
        <dbReference type="ARBA" id="ARBA00023163"/>
    </source>
</evidence>
<keyword evidence="8" id="KW-0804">Transcription</keyword>
<feature type="compositionally biased region" description="Low complexity" evidence="12">
    <location>
        <begin position="357"/>
        <end position="370"/>
    </location>
</feature>
<sequence length="765" mass="84959">MSSKQATSPFASVVDGDDAMGQEHLSWEKDESAEAHGTPQLPLHSLLHGKAPDEMQPLSSVPPESDWESLVSAQQRMESDSNKVCSLYSFRNNSTSPHKPEEGARERSDLLSGSAFGTPERRKGSLADVVDSLKQKKLEEMTKTEQDESSCMEKLLSKDWKEKMERLNTSELLAEVKGTPEGLAEKEHQLSTMITQLISLREQLLAAHDEQKKLAASQMEKQRQQMELARQQQEQIARQQQQLLQQQHKINLLQQQIQVQGHMPPLMIPIFPHDQRTLAAAAAAQQGFLFPPGMSYKPGDNYPVQFIPSTMAAAAASGLSPLQLQQLYAAQLASMQVSPGAKMPPLPQPLNASGPISPSSLKNDKSSSSPITQVKEEGTQPLNLSARPKTTDMVKSPTSPTPNLFPGSKSSPNSLLGKGGLPSPLGGGLGRGSSLDILSSLNSTALFGDQDTVMKAIQEARKMREQIQREQLQHHQQGMDAKLSALSSVGLNNCRADKERMHFDNIGHQLGKLGEEGKLGHRVIDLTRPEDLDGGAGSTEARVFRESRGRNSNEPHIKRPMNAFMVWAKDERRKILQAFPDMHNSNISKILGSRWKSMSNQDKQPYYEEQARLSKLHLEKYPNYKYKPRPKRTCIIDGKKLRIGEYKQMMRSRRQEMRQFFTVGYPPQIPITTSASMVYPGAITMATTTPSPQMTSECSSASVSPEPSIPVIQSTYNMKLEPSSMVNNNEPVNAEDEMDMYEDFEDEPKSDYSSENDTQEPVSAN</sequence>
<reference evidence="14" key="1">
    <citation type="submission" date="2025-08" db="UniProtKB">
        <authorList>
            <consortium name="Ensembl"/>
        </authorList>
    </citation>
    <scope>IDENTIFICATION</scope>
</reference>
<dbReference type="SUPFAM" id="SSF47095">
    <property type="entry name" value="HMG-box"/>
    <property type="match status" value="1"/>
</dbReference>
<protein>
    <submittedName>
        <fullName evidence="14">SRY-box transcription factor 6</fullName>
    </submittedName>
</protein>
<dbReference type="GO" id="GO:0000981">
    <property type="term" value="F:DNA-binding transcription factor activity, RNA polymerase II-specific"/>
    <property type="evidence" value="ECO:0007669"/>
    <property type="project" value="TreeGrafter"/>
</dbReference>
<name>A0A3Q2ZQ04_KRYMA</name>
<keyword evidence="9 10" id="KW-0539">Nucleus</keyword>
<keyword evidence="4" id="KW-0221">Differentiation</keyword>
<keyword evidence="5" id="KW-0805">Transcription regulation</keyword>
<dbReference type="Proteomes" id="UP000264800">
    <property type="component" value="Unplaced"/>
</dbReference>
<feature type="DNA-binding region" description="HMG box" evidence="10">
    <location>
        <begin position="557"/>
        <end position="625"/>
    </location>
</feature>
<keyword evidence="3" id="KW-1017">Isopeptide bond</keyword>
<dbReference type="STRING" id="37003.ENSKMAP00000005200"/>
<feature type="compositionally biased region" description="Low complexity" evidence="12">
    <location>
        <begin position="406"/>
        <end position="416"/>
    </location>
</feature>
<dbReference type="Ensembl" id="ENSKMAT00000005290.1">
    <property type="protein sequence ID" value="ENSKMAP00000005200.1"/>
    <property type="gene ID" value="ENSKMAG00000003927.1"/>
</dbReference>
<proteinExistence type="predicted"/>
<dbReference type="GO" id="GO:0032332">
    <property type="term" value="P:positive regulation of chondrocyte differentiation"/>
    <property type="evidence" value="ECO:0007669"/>
    <property type="project" value="TreeGrafter"/>
</dbReference>
<keyword evidence="2" id="KW-0217">Developmental protein</keyword>
<dbReference type="OMA" id="XESENNK"/>
<evidence type="ECO:0000256" key="12">
    <source>
        <dbReference type="SAM" id="MobiDB-lite"/>
    </source>
</evidence>
<dbReference type="SMART" id="SM00398">
    <property type="entry name" value="HMG"/>
    <property type="match status" value="1"/>
</dbReference>
<evidence type="ECO:0000256" key="7">
    <source>
        <dbReference type="ARBA" id="ARBA00023159"/>
    </source>
</evidence>
<feature type="region of interest" description="Disordered" evidence="12">
    <location>
        <begin position="720"/>
        <end position="765"/>
    </location>
</feature>
<reference evidence="14" key="2">
    <citation type="submission" date="2025-09" db="UniProtKB">
        <authorList>
            <consortium name="Ensembl"/>
        </authorList>
    </citation>
    <scope>IDENTIFICATION</scope>
</reference>
<keyword evidence="7" id="KW-0010">Activator</keyword>
<feature type="compositionally biased region" description="Polar residues" evidence="12">
    <location>
        <begin position="753"/>
        <end position="765"/>
    </location>
</feature>
<evidence type="ECO:0000256" key="9">
    <source>
        <dbReference type="ARBA" id="ARBA00023242"/>
    </source>
</evidence>
<dbReference type="FunFam" id="1.10.30.10:FF:000003">
    <property type="entry name" value="Putative transcription factor SOX-6"/>
    <property type="match status" value="1"/>
</dbReference>
<feature type="region of interest" description="Disordered" evidence="12">
    <location>
        <begin position="340"/>
        <end position="427"/>
    </location>
</feature>
<dbReference type="InterPro" id="IPR036910">
    <property type="entry name" value="HMG_box_dom_sf"/>
</dbReference>
<accession>A0A3Q2ZQ04</accession>
<dbReference type="PROSITE" id="PS50118">
    <property type="entry name" value="HMG_BOX_2"/>
    <property type="match status" value="1"/>
</dbReference>
<evidence type="ECO:0000256" key="11">
    <source>
        <dbReference type="SAM" id="Coils"/>
    </source>
</evidence>